<evidence type="ECO:0000259" key="2">
    <source>
        <dbReference type="Pfam" id="PF13550"/>
    </source>
</evidence>
<comment type="caution">
    <text evidence="4">The sequence shown here is derived from an EMBL/GenBank/DDBJ whole genome shotgun (WGS) entry which is preliminary data.</text>
</comment>
<dbReference type="EMBL" id="MDEO01000035">
    <property type="protein sequence ID" value="OCX14751.1"/>
    <property type="molecule type" value="Genomic_DNA"/>
</dbReference>
<dbReference type="Pfam" id="PF13550">
    <property type="entry name" value="Phage-tail_3"/>
    <property type="match status" value="1"/>
</dbReference>
<feature type="domain" description="Rcc01698-like C-terminal" evidence="3">
    <location>
        <begin position="546"/>
        <end position="645"/>
    </location>
</feature>
<dbReference type="Proteomes" id="UP000094412">
    <property type="component" value="Unassembled WGS sequence"/>
</dbReference>
<dbReference type="Pfam" id="PF13547">
    <property type="entry name" value="GTA_TIM"/>
    <property type="match status" value="1"/>
</dbReference>
<reference evidence="4 5" key="1">
    <citation type="submission" date="2016-08" db="EMBL/GenBank/DDBJ databases">
        <title>Whole genome sequence of Mesorhizobium sp. strain UASWS1009 isolated from industrial sewage.</title>
        <authorList>
            <person name="Crovadore J."/>
            <person name="Calmin G."/>
            <person name="Chablais R."/>
            <person name="Cochard B."/>
            <person name="Lefort F."/>
        </authorList>
    </citation>
    <scope>NUCLEOTIDE SEQUENCE [LARGE SCALE GENOMIC DNA]</scope>
    <source>
        <strain evidence="4 5">UASWS1009</strain>
    </source>
</reference>
<proteinExistence type="predicted"/>
<dbReference type="Pfam" id="PF23666">
    <property type="entry name" value="Rcc01698_C"/>
    <property type="match status" value="1"/>
</dbReference>
<dbReference type="InterPro" id="IPR032876">
    <property type="entry name" value="J_dom"/>
</dbReference>
<protein>
    <submittedName>
        <fullName evidence="4">Host specificity protein</fullName>
    </submittedName>
</protein>
<dbReference type="OrthoDB" id="8445115at2"/>
<name>A0A1C2DJ10_9HYPH</name>
<feature type="domain" description="GTA TIM-barrel-like" evidence="1">
    <location>
        <begin position="135"/>
        <end position="236"/>
    </location>
</feature>
<evidence type="ECO:0000313" key="4">
    <source>
        <dbReference type="EMBL" id="OCX14751.1"/>
    </source>
</evidence>
<dbReference type="Gene3D" id="3.20.20.80">
    <property type="entry name" value="Glycosidases"/>
    <property type="match status" value="1"/>
</dbReference>
<dbReference type="InterPro" id="IPR025195">
    <property type="entry name" value="GTA_TIM_dom"/>
</dbReference>
<evidence type="ECO:0000313" key="5">
    <source>
        <dbReference type="Proteomes" id="UP000094412"/>
    </source>
</evidence>
<dbReference type="InterPro" id="IPR056490">
    <property type="entry name" value="Rcc01698_C"/>
</dbReference>
<sequence length="803" mass="86042">MTSQVGLRGAELAWHEWFLSAHGVQYPVGRPTPATWLVTGGRGSGKTRLGAEWATALARCLPPFAEFGNRYDRIALVGETLGDAREVMVEGPSGILTIAREDRPRFEPTRRRLLWPSGAVAQLFSSEDPESLRGPQFSAAWCDELGCPATDKGPNQPNVFPDPKSVESAAPYFSDGSRSDIAQRRFIEAHLQHWDAAGPGFQQAWNPVSPAYGGRMLDLSRIYLWAWDARPFPAFPQRADVWSDGVNWERGHWLNGRLASPDLGALINAVLADHGLPAADVSGADGVVHGYVVDDPSSARASLEPLVDLFDLTVIEQADGLVFRQAGQAGAAVSVTELVLDDDRPAVETMRVPDQQLPAEALLAFRDPFSDYQSATARFARQGAAGARQQVQSFSGVLEKGQGQALAEDWLRRTWYERETIGFSVAMPDDALAPGAVVTLPASGNPSEFLVTGVEDGLVCRVSARQIARGAVPRWRSVVPRPPVPPVIVSGRPHAVFLDLPAGVGEGSLHDQLRVAVWQKPWRTQALSASPETTGFTARAMVAKSAVLGRLTAPLAPGFEGRIDRAGAIFVELFDRQAESISVAQMLNGANAAAVRSTVGVWEVLQFQQATEIEPQLWRLSGLLRGQLGTSDAMAAGAAEGADFVLLDDAVVPAGLRSSEVGLVLNWRVGPTGLDGSGLNVAESTAVGGQRAALPLAPVHLRARRAGADVVFSWIRRGRVDADGWDASDIPLGEAVEQYRVEIAAPGGMPVRTVVTAEPRWLYEAAMIVADFTAPPAAIDVTVRQFSVTAGWGVPVSKRLSIA</sequence>
<dbReference type="RefSeq" id="WP_024925494.1">
    <property type="nucleotide sequence ID" value="NZ_MDEO01000035.1"/>
</dbReference>
<organism evidence="4 5">
    <name type="scientific">Mesorhizobium hungaricum</name>
    <dbReference type="NCBI Taxonomy" id="1566387"/>
    <lineage>
        <taxon>Bacteria</taxon>
        <taxon>Pseudomonadati</taxon>
        <taxon>Pseudomonadota</taxon>
        <taxon>Alphaproteobacteria</taxon>
        <taxon>Hyphomicrobiales</taxon>
        <taxon>Phyllobacteriaceae</taxon>
        <taxon>Mesorhizobium</taxon>
    </lineage>
</organism>
<evidence type="ECO:0000259" key="1">
    <source>
        <dbReference type="Pfam" id="PF13547"/>
    </source>
</evidence>
<keyword evidence="5" id="KW-1185">Reference proteome</keyword>
<accession>A0A1C2DJ10</accession>
<evidence type="ECO:0000259" key="3">
    <source>
        <dbReference type="Pfam" id="PF23666"/>
    </source>
</evidence>
<dbReference type="STRING" id="1566387.QV13_20215"/>
<dbReference type="AlphaFoldDB" id="A0A1C2DJ10"/>
<feature type="domain" description="Tip attachment protein J" evidence="2">
    <location>
        <begin position="294"/>
        <end position="456"/>
    </location>
</feature>
<gene>
    <name evidence="4" type="ORF">QV13_20215</name>
</gene>